<name>A0AAV2ZP32_PYXAD</name>
<keyword evidence="2" id="KW-1185">Reference proteome</keyword>
<reference evidence="1" key="1">
    <citation type="thesis" date="2020" institute="ProQuest LLC" country="789 East Eisenhower Parkway, Ann Arbor, MI, USA">
        <title>Comparative Genomics and Chromosome Evolution.</title>
        <authorList>
            <person name="Mudd A.B."/>
        </authorList>
    </citation>
    <scope>NUCLEOTIDE SEQUENCE</scope>
    <source>
        <strain evidence="1">1538</strain>
        <tissue evidence="1">Blood</tissue>
    </source>
</reference>
<dbReference type="Proteomes" id="UP001181693">
    <property type="component" value="Unassembled WGS sequence"/>
</dbReference>
<accession>A0AAV2ZP32</accession>
<proteinExistence type="predicted"/>
<sequence length="162" mass="19067">MQLTYLLIFLGIFGFHTVYCYGQIDPLALSRADPQCWETSTAKLLEMKKPRIADSVPEFWDFMIYLKSSDNLKHGVLFWDLAQLFWDIYVHCVLSRAHGLGRRQLNEEEENFISQYTSKTFSQNRRPLQPGWEGLIEQLIGIHVNKSESRILGNIKRRMKRK</sequence>
<dbReference type="PANTHER" id="PTHR36690:SF2">
    <property type="entry name" value="PROTEIN FAM237A"/>
    <property type="match status" value="1"/>
</dbReference>
<evidence type="ECO:0000313" key="2">
    <source>
        <dbReference type="Proteomes" id="UP001181693"/>
    </source>
</evidence>
<dbReference type="EMBL" id="DYDO01000008">
    <property type="protein sequence ID" value="DBA20041.1"/>
    <property type="molecule type" value="Genomic_DNA"/>
</dbReference>
<comment type="caution">
    <text evidence="1">The sequence shown here is derived from an EMBL/GenBank/DDBJ whole genome shotgun (WGS) entry which is preliminary data.</text>
</comment>
<protein>
    <recommendedName>
        <fullName evidence="3">Protein FAM237A</fullName>
    </recommendedName>
</protein>
<evidence type="ECO:0000313" key="1">
    <source>
        <dbReference type="EMBL" id="DBA20041.1"/>
    </source>
</evidence>
<dbReference type="AlphaFoldDB" id="A0AAV2ZP32"/>
<evidence type="ECO:0008006" key="3">
    <source>
        <dbReference type="Google" id="ProtNLM"/>
    </source>
</evidence>
<gene>
    <name evidence="1" type="ORF">GDO54_015782</name>
</gene>
<dbReference type="InterPro" id="IPR040439">
    <property type="entry name" value="FAM237A/B"/>
</dbReference>
<dbReference type="PANTHER" id="PTHR36690">
    <property type="entry name" value="PROTEIN FAM237A"/>
    <property type="match status" value="1"/>
</dbReference>
<organism evidence="1 2">
    <name type="scientific">Pyxicephalus adspersus</name>
    <name type="common">African bullfrog</name>
    <dbReference type="NCBI Taxonomy" id="30357"/>
    <lineage>
        <taxon>Eukaryota</taxon>
        <taxon>Metazoa</taxon>
        <taxon>Chordata</taxon>
        <taxon>Craniata</taxon>
        <taxon>Vertebrata</taxon>
        <taxon>Euteleostomi</taxon>
        <taxon>Amphibia</taxon>
        <taxon>Batrachia</taxon>
        <taxon>Anura</taxon>
        <taxon>Neobatrachia</taxon>
        <taxon>Ranoidea</taxon>
        <taxon>Pyxicephalidae</taxon>
        <taxon>Pyxicephalinae</taxon>
        <taxon>Pyxicephalus</taxon>
    </lineage>
</organism>